<organism evidence="2 3">
    <name type="scientific">Georgenia halophila</name>
    <dbReference type="NCBI Taxonomy" id="620889"/>
    <lineage>
        <taxon>Bacteria</taxon>
        <taxon>Bacillati</taxon>
        <taxon>Actinomycetota</taxon>
        <taxon>Actinomycetes</taxon>
        <taxon>Micrococcales</taxon>
        <taxon>Bogoriellaceae</taxon>
        <taxon>Georgenia</taxon>
    </lineage>
</organism>
<feature type="domain" description="HTH luxR-type" evidence="1">
    <location>
        <begin position="734"/>
        <end position="799"/>
    </location>
</feature>
<proteinExistence type="predicted"/>
<gene>
    <name evidence="2" type="ORF">GCM10023169_06160</name>
</gene>
<keyword evidence="3" id="KW-1185">Reference proteome</keyword>
<name>A0ABP8KXH3_9MICO</name>
<evidence type="ECO:0000259" key="1">
    <source>
        <dbReference type="PROSITE" id="PS50043"/>
    </source>
</evidence>
<dbReference type="InterPro" id="IPR036388">
    <property type="entry name" value="WH-like_DNA-bd_sf"/>
</dbReference>
<dbReference type="CDD" id="cd06170">
    <property type="entry name" value="LuxR_C_like"/>
    <property type="match status" value="1"/>
</dbReference>
<dbReference type="Proteomes" id="UP001500622">
    <property type="component" value="Unassembled WGS sequence"/>
</dbReference>
<dbReference type="InterPro" id="IPR016032">
    <property type="entry name" value="Sig_transdc_resp-reg_C-effctor"/>
</dbReference>
<dbReference type="EMBL" id="BAABGN010000002">
    <property type="protein sequence ID" value="GAA4417563.1"/>
    <property type="molecule type" value="Genomic_DNA"/>
</dbReference>
<accession>A0ABP8KXH3</accession>
<dbReference type="Pfam" id="PF00196">
    <property type="entry name" value="GerE"/>
    <property type="match status" value="1"/>
</dbReference>
<evidence type="ECO:0000313" key="3">
    <source>
        <dbReference type="Proteomes" id="UP001500622"/>
    </source>
</evidence>
<comment type="caution">
    <text evidence="2">The sequence shown here is derived from an EMBL/GenBank/DDBJ whole genome shotgun (WGS) entry which is preliminary data.</text>
</comment>
<dbReference type="InterPro" id="IPR000792">
    <property type="entry name" value="Tscrpt_reg_LuxR_C"/>
</dbReference>
<dbReference type="PROSITE" id="PS50043">
    <property type="entry name" value="HTH_LUXR_2"/>
    <property type="match status" value="1"/>
</dbReference>
<dbReference type="SUPFAM" id="SSF46894">
    <property type="entry name" value="C-terminal effector domain of the bipartite response regulators"/>
    <property type="match status" value="1"/>
</dbReference>
<evidence type="ECO:0000313" key="2">
    <source>
        <dbReference type="EMBL" id="GAA4417563.1"/>
    </source>
</evidence>
<sequence length="816" mass="87075">MPSDATLPRPRLLAFWRRVPNGSTVLVRAPHGAGAGSLIDQWIEQTGQTVVRWGARPPLLSGHPSSPDVVVLTLASRRLEDAMAISASRRRHPRATLVVVGRHGWPDALSTRGVRPERILSGHDLRFTSDEIVALGARRGIELSGRHAERVIEATAGHVAAAVAAVEEAASVGLLTDEAVRRACDRVVARAAGRAADGLISPAEWCAFVATALCGEMAGDTLRSVWAQPADGEAMLDTLCDSGLIAASSPRTDWALAPGLAGAAVRHAETGATRSRAVRVVRQAAGSLAQRGDVEESLRLTVCLPGSWSRSLAERWRDFFEVPAGLVREALGGVPELDADPRLRLALVRALVDVSHRGHSGRIPRADREAAGALIDGLEANAAGLDPEDVAILISMRAAVERLAGRHHVSNRRLDALDAVVPAERDRAAVLVQKGLTALELGVLDRAVEAFAGSRLSARVHGRPRIEQWAAELGSVAAYLSHDTLAHEAQRDSGGGFPAHRGFSAHVMQLGLALTALDIPRVRRVIASMSPLQLDDPLTLRIIDVGQQVLAYGILQQPRRALSELELLESCVEPARFSPTQSAWMTAVRAEALLFAARHADAVELLDAASLPPEAFPNTELHRAAGLLELGRVDEAVQLAGAVHSRVRSRSKRLAIRALVLLFMTHHRAGSTTLARESLEEALLLGSRTGQLLPFAQQGLDWLGLAVAEAEHMRLDRDVRLFVAGLAQARDDLGTDRGARLTPGEARVLDALASFDSVGKLAAGLVVSPNTVKTQLRSIYRKLGVSSRAEALDVLRGDGELVAATELGPSDESARE</sequence>
<dbReference type="SMART" id="SM00421">
    <property type="entry name" value="HTH_LUXR"/>
    <property type="match status" value="1"/>
</dbReference>
<protein>
    <recommendedName>
        <fullName evidence="1">HTH luxR-type domain-containing protein</fullName>
    </recommendedName>
</protein>
<reference evidence="3" key="1">
    <citation type="journal article" date="2019" name="Int. J. Syst. Evol. Microbiol.">
        <title>The Global Catalogue of Microorganisms (GCM) 10K type strain sequencing project: providing services to taxonomists for standard genome sequencing and annotation.</title>
        <authorList>
            <consortium name="The Broad Institute Genomics Platform"/>
            <consortium name="The Broad Institute Genome Sequencing Center for Infectious Disease"/>
            <person name="Wu L."/>
            <person name="Ma J."/>
        </authorList>
    </citation>
    <scope>NUCLEOTIDE SEQUENCE [LARGE SCALE GENOMIC DNA]</scope>
    <source>
        <strain evidence="3">JCM 17810</strain>
    </source>
</reference>
<dbReference type="RefSeq" id="WP_345215018.1">
    <property type="nucleotide sequence ID" value="NZ_BAABGN010000002.1"/>
</dbReference>
<dbReference type="Gene3D" id="1.10.10.10">
    <property type="entry name" value="Winged helix-like DNA-binding domain superfamily/Winged helix DNA-binding domain"/>
    <property type="match status" value="1"/>
</dbReference>